<gene>
    <name evidence="3" type="ORF">AtDm6_3391</name>
    <name evidence="2" type="ORF">CIW82_15475</name>
</gene>
<dbReference type="InterPro" id="IPR001845">
    <property type="entry name" value="HTH_ArsR_DNA-bd_dom"/>
</dbReference>
<dbReference type="Proteomes" id="UP000220394">
    <property type="component" value="Chromosome"/>
</dbReference>
<dbReference type="Gene3D" id="1.10.10.10">
    <property type="entry name" value="Winged helix-like DNA-binding domain superfamily/Winged helix DNA-binding domain"/>
    <property type="match status" value="1"/>
</dbReference>
<dbReference type="GeneID" id="89478751"/>
<dbReference type="PATRIC" id="fig|104102.7.peg.3343"/>
<dbReference type="SMART" id="SM00418">
    <property type="entry name" value="HTH_ARSR"/>
    <property type="match status" value="1"/>
</dbReference>
<dbReference type="InterPro" id="IPR036390">
    <property type="entry name" value="WH_DNA-bd_sf"/>
</dbReference>
<dbReference type="InterPro" id="IPR036388">
    <property type="entry name" value="WH-like_DNA-bd_sf"/>
</dbReference>
<evidence type="ECO:0000313" key="3">
    <source>
        <dbReference type="EMBL" id="KGB20873.1"/>
    </source>
</evidence>
<dbReference type="EMBL" id="CP022699">
    <property type="protein sequence ID" value="ATJ91870.1"/>
    <property type="molecule type" value="Genomic_DNA"/>
</dbReference>
<dbReference type="Proteomes" id="UP000029448">
    <property type="component" value="Unassembled WGS sequence"/>
</dbReference>
<evidence type="ECO:0000259" key="1">
    <source>
        <dbReference type="SMART" id="SM00418"/>
    </source>
</evidence>
<evidence type="ECO:0000313" key="5">
    <source>
        <dbReference type="Proteomes" id="UP000220394"/>
    </source>
</evidence>
<dbReference type="EMBL" id="JOKM01000110">
    <property type="protein sequence ID" value="KGB20873.1"/>
    <property type="molecule type" value="Genomic_DNA"/>
</dbReference>
<evidence type="ECO:0000313" key="4">
    <source>
        <dbReference type="Proteomes" id="UP000029448"/>
    </source>
</evidence>
<accession>A0A095AVT4</accession>
<dbReference type="AlphaFoldDB" id="A0A095AVT4"/>
<reference evidence="2 5" key="2">
    <citation type="submission" date="2017-08" db="EMBL/GenBank/DDBJ databases">
        <title>Complete Genome Sequence of Acetobacter tropicalis Oregon-R-modENCODE STRAIN BDGP1, an acetic acid bacterium isolated from Drosophila melanogaster gut.</title>
        <authorList>
            <person name="Wan K.H."/>
            <person name="Yu C."/>
            <person name="Park S."/>
            <person name="Hammonds A.S."/>
            <person name="Booth B.W."/>
            <person name="Celniker S.E."/>
        </authorList>
    </citation>
    <scope>NUCLEOTIDE SEQUENCE [LARGE SCALE GENOMIC DNA]</scope>
    <source>
        <strain evidence="2 5">BDGP1</strain>
    </source>
</reference>
<organism evidence="3 4">
    <name type="scientific">Acetobacter tropicalis</name>
    <dbReference type="NCBI Taxonomy" id="104102"/>
    <lineage>
        <taxon>Bacteria</taxon>
        <taxon>Pseudomonadati</taxon>
        <taxon>Pseudomonadota</taxon>
        <taxon>Alphaproteobacteria</taxon>
        <taxon>Acetobacterales</taxon>
        <taxon>Acetobacteraceae</taxon>
        <taxon>Acetobacter</taxon>
    </lineage>
</organism>
<proteinExistence type="predicted"/>
<reference evidence="3 4" key="1">
    <citation type="submission" date="2014-06" db="EMBL/GenBank/DDBJ databases">
        <title>Functional and comparative genomic analyses of the Drosophila gut microbiota identify candidate symbiosis factors.</title>
        <authorList>
            <person name="Newell P.D."/>
            <person name="Chaston J.M."/>
            <person name="Douglas A.E."/>
        </authorList>
    </citation>
    <scope>NUCLEOTIDE SEQUENCE [LARGE SCALE GENOMIC DNA]</scope>
    <source>
        <strain evidence="3 4">DmCS_006</strain>
    </source>
</reference>
<sequence>MHTNHPKRDDIRLESVLMAFANPLRLAAVWTIAQGDGYPSCSVLSHIPKSTMSHHWRILRDSGVVWQRQMGREYRLSLRRDDLDYRFPGLLDSILAPLTIDALTHNMIVAYNGEGQKVEI</sequence>
<dbReference type="PRINTS" id="PR00778">
    <property type="entry name" value="HTHARSR"/>
</dbReference>
<protein>
    <submittedName>
        <fullName evidence="2 3">Transcriptional regulator</fullName>
    </submittedName>
</protein>
<dbReference type="GO" id="GO:0003700">
    <property type="term" value="F:DNA-binding transcription factor activity"/>
    <property type="evidence" value="ECO:0007669"/>
    <property type="project" value="InterPro"/>
</dbReference>
<evidence type="ECO:0000313" key="2">
    <source>
        <dbReference type="EMBL" id="ATJ91870.1"/>
    </source>
</evidence>
<dbReference type="SUPFAM" id="SSF46785">
    <property type="entry name" value="Winged helix' DNA-binding domain"/>
    <property type="match status" value="1"/>
</dbReference>
<feature type="domain" description="HTH arsR-type" evidence="1">
    <location>
        <begin position="15"/>
        <end position="92"/>
    </location>
</feature>
<dbReference type="RefSeq" id="WP_014106223.1">
    <property type="nucleotide sequence ID" value="NZ_CP022699.1"/>
</dbReference>
<dbReference type="STRING" id="104102.AtDm6_3391"/>
<name>A0A095AVT4_9PROT</name>
<dbReference type="KEGG" id="ato:CIW82_15475"/>
<keyword evidence="4" id="KW-1185">Reference proteome</keyword>